<dbReference type="AlphaFoldDB" id="A0A2N1NXL6"/>
<protein>
    <submittedName>
        <fullName evidence="1">Uncharacterized protein</fullName>
    </submittedName>
</protein>
<evidence type="ECO:0000313" key="2">
    <source>
        <dbReference type="Proteomes" id="UP000233469"/>
    </source>
</evidence>
<dbReference type="VEuPathDB" id="FungiDB:RhiirFUN_012312"/>
<accession>A0A2N1NXL6</accession>
<name>A0A2N1NXL6_9GLOM</name>
<comment type="caution">
    <text evidence="1">The sequence shown here is derived from an EMBL/GenBank/DDBJ whole genome shotgun (WGS) entry which is preliminary data.</text>
</comment>
<evidence type="ECO:0000313" key="1">
    <source>
        <dbReference type="EMBL" id="PKK78657.1"/>
    </source>
</evidence>
<dbReference type="Proteomes" id="UP000233469">
    <property type="component" value="Unassembled WGS sequence"/>
</dbReference>
<dbReference type="EMBL" id="LLXL01000074">
    <property type="protein sequence ID" value="PKK78657.1"/>
    <property type="molecule type" value="Genomic_DNA"/>
</dbReference>
<gene>
    <name evidence="1" type="ORF">RhiirC2_769962</name>
</gene>
<reference evidence="1 2" key="2">
    <citation type="submission" date="2017-10" db="EMBL/GenBank/DDBJ databases">
        <title>Extensive intraspecific genome diversity in a model arbuscular mycorrhizal fungus.</title>
        <authorList>
            <person name="Chen E.C.H."/>
            <person name="Morin E."/>
            <person name="Baudet D."/>
            <person name="Noel J."/>
            <person name="Ndikumana S."/>
            <person name="Charron P."/>
            <person name="St-Onge C."/>
            <person name="Giorgi J."/>
            <person name="Grigoriev I.V."/>
            <person name="Roux C."/>
            <person name="Martin F.M."/>
            <person name="Corradi N."/>
        </authorList>
    </citation>
    <scope>NUCLEOTIDE SEQUENCE [LARGE SCALE GENOMIC DNA]</scope>
    <source>
        <strain evidence="1 2">C2</strain>
    </source>
</reference>
<organism evidence="1 2">
    <name type="scientific">Rhizophagus irregularis</name>
    <dbReference type="NCBI Taxonomy" id="588596"/>
    <lineage>
        <taxon>Eukaryota</taxon>
        <taxon>Fungi</taxon>
        <taxon>Fungi incertae sedis</taxon>
        <taxon>Mucoromycota</taxon>
        <taxon>Glomeromycotina</taxon>
        <taxon>Glomeromycetes</taxon>
        <taxon>Glomerales</taxon>
        <taxon>Glomeraceae</taxon>
        <taxon>Rhizophagus</taxon>
    </lineage>
</organism>
<proteinExistence type="predicted"/>
<reference evidence="1 2" key="1">
    <citation type="submission" date="2016-04" db="EMBL/GenBank/DDBJ databases">
        <title>Genome analyses suggest a sexual origin of heterokaryosis in a supposedly ancient asexual fungus.</title>
        <authorList>
            <person name="Ropars J."/>
            <person name="Sedzielewska K."/>
            <person name="Noel J."/>
            <person name="Charron P."/>
            <person name="Farinelli L."/>
            <person name="Marton T."/>
            <person name="Kruger M."/>
            <person name="Pelin A."/>
            <person name="Brachmann A."/>
            <person name="Corradi N."/>
        </authorList>
    </citation>
    <scope>NUCLEOTIDE SEQUENCE [LARGE SCALE GENOMIC DNA]</scope>
    <source>
        <strain evidence="1 2">C2</strain>
    </source>
</reference>
<sequence>MDQIIFCTKKVLKYVEIKFSIRQSYVLGDASGIRIGDDDSDGSDTSPSENNNITGRLVESAYHHLPYHILHQQQYHYKNFLIYFTKHKAILIFFNDKSYFDVNRGLGDDNSGGYDTSPSENNNMAGRLVEFDDVMVKVAYHHRSSSIRGATSRVTTFH</sequence>